<sequence length="276" mass="29293">MSKRFHVKAGYCNAMGTLNGFCALDSGQCGADRTFSSSKLTDSAGAFRACLTRDNTENTFLGTCGEGCASDETSCNDTFQLDFGAELRAGCTMKKAVYGDCDGRCVWSANDCSNSETYGFTENCTCDQVQVGACQGLAVGEPMFCAVSPGACDPSQEWRTIAQLAEQDISCYLCRGASKPQPVAPKPDPLPLSPPTMQPTSTPTMQPTTEVVESMPLAVEEDNNVAMIGGIVGGVAAGLLVLIGVLFFRRKRKEGKPLSNLNPDRIDVENEELSVG</sequence>
<accession>A0A7S0CMZ8</accession>
<organism evidence="3">
    <name type="scientific">Proboscia inermis</name>
    <dbReference type="NCBI Taxonomy" id="420281"/>
    <lineage>
        <taxon>Eukaryota</taxon>
        <taxon>Sar</taxon>
        <taxon>Stramenopiles</taxon>
        <taxon>Ochrophyta</taxon>
        <taxon>Bacillariophyta</taxon>
        <taxon>Coscinodiscophyceae</taxon>
        <taxon>Rhizosoleniophycidae</taxon>
        <taxon>Rhizosoleniales</taxon>
        <taxon>Rhizosoleniaceae</taxon>
        <taxon>Proboscia</taxon>
    </lineage>
</organism>
<keyword evidence="2" id="KW-0472">Membrane</keyword>
<feature type="transmembrane region" description="Helical" evidence="2">
    <location>
        <begin position="225"/>
        <end position="248"/>
    </location>
</feature>
<protein>
    <submittedName>
        <fullName evidence="3">Uncharacterized protein</fullName>
    </submittedName>
</protein>
<dbReference type="NCBIfam" id="TIGR01167">
    <property type="entry name" value="LPXTG_anchor"/>
    <property type="match status" value="1"/>
</dbReference>
<dbReference type="Gene3D" id="1.20.5.510">
    <property type="entry name" value="Single helix bin"/>
    <property type="match status" value="1"/>
</dbReference>
<feature type="region of interest" description="Disordered" evidence="1">
    <location>
        <begin position="182"/>
        <end position="206"/>
    </location>
</feature>
<feature type="compositionally biased region" description="Pro residues" evidence="1">
    <location>
        <begin position="182"/>
        <end position="197"/>
    </location>
</feature>
<keyword evidence="2" id="KW-0812">Transmembrane</keyword>
<keyword evidence="2" id="KW-1133">Transmembrane helix</keyword>
<evidence type="ECO:0000313" key="3">
    <source>
        <dbReference type="EMBL" id="CAD8428266.1"/>
    </source>
</evidence>
<proteinExistence type="predicted"/>
<evidence type="ECO:0000256" key="1">
    <source>
        <dbReference type="SAM" id="MobiDB-lite"/>
    </source>
</evidence>
<dbReference type="EMBL" id="HBEL01053373">
    <property type="protein sequence ID" value="CAD8428266.1"/>
    <property type="molecule type" value="Transcribed_RNA"/>
</dbReference>
<gene>
    <name evidence="3" type="ORF">PINE0816_LOCUS24436</name>
</gene>
<name>A0A7S0CMZ8_9STRA</name>
<reference evidence="3" key="1">
    <citation type="submission" date="2021-01" db="EMBL/GenBank/DDBJ databases">
        <authorList>
            <person name="Corre E."/>
            <person name="Pelletier E."/>
            <person name="Niang G."/>
            <person name="Scheremetjew M."/>
            <person name="Finn R."/>
            <person name="Kale V."/>
            <person name="Holt S."/>
            <person name="Cochrane G."/>
            <person name="Meng A."/>
            <person name="Brown T."/>
            <person name="Cohen L."/>
        </authorList>
    </citation>
    <scope>NUCLEOTIDE SEQUENCE</scope>
    <source>
        <strain evidence="3">CCAP1064/1</strain>
    </source>
</reference>
<evidence type="ECO:0000256" key="2">
    <source>
        <dbReference type="SAM" id="Phobius"/>
    </source>
</evidence>
<dbReference type="AlphaFoldDB" id="A0A7S0CMZ8"/>